<name>A0A090LMF5_STRRB</name>
<keyword evidence="5 11" id="KW-0732">Signal</keyword>
<dbReference type="Pfam" id="PF01400">
    <property type="entry name" value="Astacin"/>
    <property type="match status" value="1"/>
</dbReference>
<comment type="caution">
    <text evidence="12">Lacks conserved residue(s) required for the propagation of feature annotation.</text>
</comment>
<dbReference type="WormBase" id="SRAE_X000025600">
    <property type="protein sequence ID" value="SRP02510"/>
    <property type="gene ID" value="WBGene00265812"/>
</dbReference>
<dbReference type="PANTHER" id="PTHR10127:SF780">
    <property type="entry name" value="METALLOENDOPEPTIDASE"/>
    <property type="match status" value="1"/>
</dbReference>
<dbReference type="InterPro" id="IPR017050">
    <property type="entry name" value="Metallopeptidase_nem"/>
</dbReference>
<feature type="binding site" evidence="13">
    <location>
        <position position="227"/>
    </location>
    <ligand>
        <name>Zn(2+)</name>
        <dbReference type="ChEBI" id="CHEBI:29105"/>
        <note>catalytic</note>
    </ligand>
</feature>
<dbReference type="InterPro" id="IPR000742">
    <property type="entry name" value="EGF"/>
</dbReference>
<dbReference type="PROSITE" id="PS50026">
    <property type="entry name" value="EGF_3"/>
    <property type="match status" value="1"/>
</dbReference>
<accession>A0A090LMF5</accession>
<dbReference type="SMART" id="SM00235">
    <property type="entry name" value="ZnMc"/>
    <property type="match status" value="1"/>
</dbReference>
<dbReference type="SUPFAM" id="SSF55486">
    <property type="entry name" value="Metalloproteases ('zincins'), catalytic domain"/>
    <property type="match status" value="1"/>
</dbReference>
<keyword evidence="4 13" id="KW-0479">Metal-binding</keyword>
<dbReference type="EMBL" id="LN609530">
    <property type="protein sequence ID" value="CEF70926.2"/>
    <property type="molecule type" value="Genomic_DNA"/>
</dbReference>
<dbReference type="PIRSF" id="PIRSF036365">
    <property type="entry name" value="Astacin_nematoda"/>
    <property type="match status" value="1"/>
</dbReference>
<dbReference type="PANTHER" id="PTHR10127">
    <property type="entry name" value="DISCOIDIN, CUB, EGF, LAMININ , AND ZINC METALLOPROTEASE DOMAIN CONTAINING"/>
    <property type="match status" value="1"/>
</dbReference>
<evidence type="ECO:0000256" key="4">
    <source>
        <dbReference type="ARBA" id="ARBA00022723"/>
    </source>
</evidence>
<proteinExistence type="predicted"/>
<evidence type="ECO:0000256" key="10">
    <source>
        <dbReference type="ARBA" id="ARBA00023180"/>
    </source>
</evidence>
<feature type="disulfide bond" evidence="12">
    <location>
        <begin position="325"/>
        <end position="335"/>
    </location>
</feature>
<dbReference type="PROSITE" id="PS01186">
    <property type="entry name" value="EGF_2"/>
    <property type="match status" value="1"/>
</dbReference>
<reference evidence="20" key="2">
    <citation type="submission" date="2020-12" db="UniProtKB">
        <authorList>
            <consortium name="WormBaseParasite"/>
        </authorList>
    </citation>
    <scope>IDENTIFICATION</scope>
</reference>
<evidence type="ECO:0000256" key="13">
    <source>
        <dbReference type="PROSITE-ProRule" id="PRU01211"/>
    </source>
</evidence>
<evidence type="ECO:0000256" key="7">
    <source>
        <dbReference type="ARBA" id="ARBA00022833"/>
    </source>
</evidence>
<keyword evidence="2 11" id="KW-0964">Secreted</keyword>
<feature type="disulfide bond" evidence="13">
    <location>
        <begin position="170"/>
        <end position="325"/>
    </location>
</feature>
<dbReference type="AlphaFoldDB" id="A0A090LMF5"/>
<reference evidence="18 19" key="1">
    <citation type="submission" date="2014-09" db="EMBL/GenBank/DDBJ databases">
        <authorList>
            <person name="Martin A.A."/>
        </authorList>
    </citation>
    <scope>NUCLEOTIDE SEQUENCE</scope>
    <source>
        <strain evidence="19">ED321</strain>
        <strain evidence="18">ED321 Heterogonic</strain>
    </source>
</reference>
<dbReference type="InterPro" id="IPR006026">
    <property type="entry name" value="Peptidase_Metallo"/>
</dbReference>
<dbReference type="InterPro" id="IPR024079">
    <property type="entry name" value="MetalloPept_cat_dom_sf"/>
</dbReference>
<dbReference type="Gene3D" id="3.40.390.10">
    <property type="entry name" value="Collagenase (Catalytic Domain)"/>
    <property type="match status" value="1"/>
</dbReference>
<evidence type="ECO:0000256" key="5">
    <source>
        <dbReference type="ARBA" id="ARBA00022729"/>
    </source>
</evidence>
<dbReference type="GO" id="GO:0005576">
    <property type="term" value="C:extracellular region"/>
    <property type="evidence" value="ECO:0007669"/>
    <property type="project" value="UniProtKB-SubCell"/>
</dbReference>
<feature type="region of interest" description="Disordered" evidence="15">
    <location>
        <begin position="53"/>
        <end position="85"/>
    </location>
</feature>
<feature type="signal peptide" evidence="11 14">
    <location>
        <begin position="1"/>
        <end position="18"/>
    </location>
</feature>
<evidence type="ECO:0000256" key="1">
    <source>
        <dbReference type="ARBA" id="ARBA00004613"/>
    </source>
</evidence>
<dbReference type="OrthoDB" id="5945790at2759"/>
<evidence type="ECO:0000313" key="21">
    <source>
        <dbReference type="WormBase" id="SRAE_X000025600"/>
    </source>
</evidence>
<dbReference type="GeneID" id="36383306"/>
<feature type="compositionally biased region" description="Basic residues" evidence="15">
    <location>
        <begin position="55"/>
        <end position="80"/>
    </location>
</feature>
<dbReference type="GO" id="GO:0008270">
    <property type="term" value="F:zinc ion binding"/>
    <property type="evidence" value="ECO:0007669"/>
    <property type="project" value="UniProtKB-UniRule"/>
</dbReference>
<feature type="binding site" evidence="13">
    <location>
        <position position="223"/>
    </location>
    <ligand>
        <name>Zn(2+)</name>
        <dbReference type="ChEBI" id="CHEBI:29105"/>
        <note>catalytic</note>
    </ligand>
</feature>
<feature type="domain" description="Peptidase M12A" evidence="17">
    <location>
        <begin position="131"/>
        <end position="326"/>
    </location>
</feature>
<dbReference type="SMR" id="A0A090LMF5"/>
<dbReference type="WBParaSite" id="SRAE_X000025600.1">
    <property type="protein sequence ID" value="SRAE_X000025600.1"/>
    <property type="gene ID" value="WBGene00265812"/>
</dbReference>
<dbReference type="RefSeq" id="XP_024510122.1">
    <property type="nucleotide sequence ID" value="XM_024644577.1"/>
</dbReference>
<evidence type="ECO:0000313" key="19">
    <source>
        <dbReference type="Proteomes" id="UP000035682"/>
    </source>
</evidence>
<keyword evidence="7 13" id="KW-0862">Zinc</keyword>
<keyword evidence="10" id="KW-0325">Glycoprotein</keyword>
<evidence type="ECO:0000256" key="8">
    <source>
        <dbReference type="ARBA" id="ARBA00023049"/>
    </source>
</evidence>
<protein>
    <recommendedName>
        <fullName evidence="11">Zinc metalloproteinase</fullName>
    </recommendedName>
</protein>
<evidence type="ECO:0000259" key="17">
    <source>
        <dbReference type="PROSITE" id="PS51864"/>
    </source>
</evidence>
<dbReference type="Proteomes" id="UP000035682">
    <property type="component" value="Unplaced"/>
</dbReference>
<comment type="subcellular location">
    <subcellularLocation>
        <location evidence="1 11">Secreted</location>
    </subcellularLocation>
</comment>
<evidence type="ECO:0000256" key="12">
    <source>
        <dbReference type="PROSITE-ProRule" id="PRU00076"/>
    </source>
</evidence>
<dbReference type="InterPro" id="IPR034035">
    <property type="entry name" value="Astacin-like_dom"/>
</dbReference>
<evidence type="ECO:0000256" key="6">
    <source>
        <dbReference type="ARBA" id="ARBA00022801"/>
    </source>
</evidence>
<evidence type="ECO:0000256" key="14">
    <source>
        <dbReference type="RuleBase" id="RU361183"/>
    </source>
</evidence>
<keyword evidence="12" id="KW-0245">EGF-like domain</keyword>
<keyword evidence="6 13" id="KW-0378">Hydrolase</keyword>
<evidence type="ECO:0000313" key="18">
    <source>
        <dbReference type="EMBL" id="CEF70926.2"/>
    </source>
</evidence>
<feature type="active site" evidence="13">
    <location>
        <position position="224"/>
    </location>
</feature>
<dbReference type="CDD" id="cd04280">
    <property type="entry name" value="ZnMc_astacin_like"/>
    <property type="match status" value="1"/>
</dbReference>
<keyword evidence="8 13" id="KW-0482">Metalloprotease</keyword>
<feature type="disulfide bond" evidence="12">
    <location>
        <begin position="351"/>
        <end position="360"/>
    </location>
</feature>
<gene>
    <name evidence="18 20 21" type="ORF">SRAE_X000025600</name>
</gene>
<keyword evidence="9 12" id="KW-1015">Disulfide bond</keyword>
<evidence type="ECO:0000259" key="16">
    <source>
        <dbReference type="PROSITE" id="PS50026"/>
    </source>
</evidence>
<dbReference type="GO" id="GO:0006508">
    <property type="term" value="P:proteolysis"/>
    <property type="evidence" value="ECO:0007669"/>
    <property type="project" value="UniProtKB-KW"/>
</dbReference>
<evidence type="ECO:0000256" key="9">
    <source>
        <dbReference type="ARBA" id="ARBA00023157"/>
    </source>
</evidence>
<dbReference type="CTD" id="36383306"/>
<dbReference type="PROSITE" id="PS51864">
    <property type="entry name" value="ASTACIN"/>
    <property type="match status" value="1"/>
</dbReference>
<evidence type="ECO:0000256" key="15">
    <source>
        <dbReference type="SAM" id="MobiDB-lite"/>
    </source>
</evidence>
<evidence type="ECO:0000313" key="20">
    <source>
        <dbReference type="WBParaSite" id="SRAE_X000025600.1"/>
    </source>
</evidence>
<feature type="domain" description="EGF-like" evidence="16">
    <location>
        <begin position="321"/>
        <end position="361"/>
    </location>
</feature>
<dbReference type="PROSITE" id="PS00022">
    <property type="entry name" value="EGF_1"/>
    <property type="match status" value="1"/>
</dbReference>
<keyword evidence="19" id="KW-1185">Reference proteome</keyword>
<dbReference type="GO" id="GO:0004222">
    <property type="term" value="F:metalloendopeptidase activity"/>
    <property type="evidence" value="ECO:0007669"/>
    <property type="project" value="UniProtKB-UniRule"/>
</dbReference>
<dbReference type="PRINTS" id="PR00480">
    <property type="entry name" value="ASTACIN"/>
</dbReference>
<keyword evidence="3 13" id="KW-0645">Protease</keyword>
<sequence length="496" mass="57244">MKSIFLLIIFCMIKCSLLQKNISIPKEDRDNYEITKQTVKIVNIIEHEILEKDNKKRGRKRKSNKNRRKSRNHSRRRSKSKAKEQSGLFEGDILLNSKQASDIVTDLVNQAENKGIDLPDSTDETITRIKRKIDGDVKYNWTFPINYFVEKEVNSTVIDEALKLIEKHTCIRFQKNEKILNNASGLRYYFGPGCFSYVGRMYNNKMQDVSIGQNCDTIGTVQHETLHALGFDHEQCRYDRDDYIDIFLENVEQGSENNFVKLSKEFAITLGTPYDYGSTMQYTYTSFGKDDKFTMLPKESLYNETLGLDEEASFLDIKLLNKYYCSSICLNTLQCSNGGYQDPNDCSKCKCVEGFTGVQCDELPKVTETCKRVLFNVTNELQTLTLLGKKNCVYHFLSNEKEVILFYIDKARFLPRSYPQCILMNSLEVKYLDDKTRTGAIICGGKVDLKVKSKNYHLMLHYRSSEDDNGAVVSFKSVKNSNLNYNIKKVADYKKN</sequence>
<evidence type="ECO:0000256" key="3">
    <source>
        <dbReference type="ARBA" id="ARBA00022670"/>
    </source>
</evidence>
<feature type="chain" id="PRO_5015023896" description="Zinc metalloproteinase" evidence="11 14">
    <location>
        <begin position="19"/>
        <end position="496"/>
    </location>
</feature>
<evidence type="ECO:0000256" key="2">
    <source>
        <dbReference type="ARBA" id="ARBA00022525"/>
    </source>
</evidence>
<dbReference type="GO" id="GO:0018996">
    <property type="term" value="P:molting cycle, collagen and cuticulin-based cuticle"/>
    <property type="evidence" value="ECO:0007669"/>
    <property type="project" value="InterPro"/>
</dbReference>
<feature type="binding site" evidence="13">
    <location>
        <position position="233"/>
    </location>
    <ligand>
        <name>Zn(2+)</name>
        <dbReference type="ChEBI" id="CHEBI:29105"/>
        <note>catalytic</note>
    </ligand>
</feature>
<dbReference type="InterPro" id="IPR001506">
    <property type="entry name" value="Peptidase_M12A"/>
</dbReference>
<evidence type="ECO:0000256" key="11">
    <source>
        <dbReference type="PIRNR" id="PIRNR036365"/>
    </source>
</evidence>
<comment type="cofactor">
    <cofactor evidence="13 14">
        <name>Zn(2+)</name>
        <dbReference type="ChEBI" id="CHEBI:29105"/>
    </cofactor>
    <text evidence="13 14">Binds 1 zinc ion per subunit.</text>
</comment>
<organism evidence="18">
    <name type="scientific">Strongyloides ratti</name>
    <name type="common">Parasitic roundworm</name>
    <dbReference type="NCBI Taxonomy" id="34506"/>
    <lineage>
        <taxon>Eukaryota</taxon>
        <taxon>Metazoa</taxon>
        <taxon>Ecdysozoa</taxon>
        <taxon>Nematoda</taxon>
        <taxon>Chromadorea</taxon>
        <taxon>Rhabditida</taxon>
        <taxon>Tylenchina</taxon>
        <taxon>Panagrolaimomorpha</taxon>
        <taxon>Strongyloidoidea</taxon>
        <taxon>Strongyloididae</taxon>
        <taxon>Strongyloides</taxon>
    </lineage>
</organism>